<evidence type="ECO:0000313" key="2">
    <source>
        <dbReference type="Proteomes" id="UP000030665"/>
    </source>
</evidence>
<reference evidence="1" key="2">
    <citation type="submission" date="2014-03" db="EMBL/GenBank/DDBJ databases">
        <title>The whipworm genome and dual-species transcriptomics of an intimate host-pathogen interaction.</title>
        <authorList>
            <person name="Foth B.J."/>
            <person name="Tsai I.J."/>
            <person name="Reid A.J."/>
            <person name="Bancroft A.J."/>
            <person name="Nichol S."/>
            <person name="Tracey A."/>
            <person name="Holroyd N."/>
            <person name="Cotton J.A."/>
            <person name="Stanley E.J."/>
            <person name="Zarowiecki M."/>
            <person name="Liu J.Z."/>
            <person name="Huckvale T."/>
            <person name="Cooper P.J."/>
            <person name="Grencis R.K."/>
            <person name="Berriman M."/>
        </authorList>
    </citation>
    <scope>NUCLEOTIDE SEQUENCE [LARGE SCALE GENOMIC DNA]</scope>
</reference>
<keyword evidence="2" id="KW-1185">Reference proteome</keyword>
<gene>
    <name evidence="1" type="ORF">TTRE_0000780601</name>
</gene>
<dbReference type="EMBL" id="HG806602">
    <property type="protein sequence ID" value="CDW59471.1"/>
    <property type="molecule type" value="Genomic_DNA"/>
</dbReference>
<accession>A0A077ZGL7</accession>
<protein>
    <submittedName>
        <fullName evidence="1">Uncharacterized protein</fullName>
    </submittedName>
</protein>
<sequence length="156" mass="17928">MKPRTVSDSWKSLWGDAVSECEDLGAIDEDVMDAVHNDKELGGEGFSDMIKDGIREHTENCLEPFTNEELEELMQSPKGNDDEDDVIENRETQTPLDWTLLKLASIFRQAQVQKDMIADYDPSMEHGIMVIRRITFSLKPLHALFDETKKRERQSL</sequence>
<organism evidence="1 2">
    <name type="scientific">Trichuris trichiura</name>
    <name type="common">Whipworm</name>
    <name type="synonym">Trichocephalus trichiurus</name>
    <dbReference type="NCBI Taxonomy" id="36087"/>
    <lineage>
        <taxon>Eukaryota</taxon>
        <taxon>Metazoa</taxon>
        <taxon>Ecdysozoa</taxon>
        <taxon>Nematoda</taxon>
        <taxon>Enoplea</taxon>
        <taxon>Dorylaimia</taxon>
        <taxon>Trichinellida</taxon>
        <taxon>Trichuridae</taxon>
        <taxon>Trichuris</taxon>
    </lineage>
</organism>
<dbReference type="STRING" id="36087.A0A077ZGL7"/>
<evidence type="ECO:0000313" key="1">
    <source>
        <dbReference type="EMBL" id="CDW59471.1"/>
    </source>
</evidence>
<reference evidence="1" key="1">
    <citation type="submission" date="2014-01" db="EMBL/GenBank/DDBJ databases">
        <authorList>
            <person name="Aslett M."/>
        </authorList>
    </citation>
    <scope>NUCLEOTIDE SEQUENCE</scope>
</reference>
<name>A0A077ZGL7_TRITR</name>
<dbReference type="AlphaFoldDB" id="A0A077ZGL7"/>
<proteinExistence type="predicted"/>
<dbReference type="Proteomes" id="UP000030665">
    <property type="component" value="Unassembled WGS sequence"/>
</dbReference>